<dbReference type="Proteomes" id="UP000433876">
    <property type="component" value="Unassembled WGS sequence"/>
</dbReference>
<gene>
    <name evidence="2" type="ORF">SMACR_04711</name>
</gene>
<organism evidence="2 3">
    <name type="scientific">Sordaria macrospora</name>
    <dbReference type="NCBI Taxonomy" id="5147"/>
    <lineage>
        <taxon>Eukaryota</taxon>
        <taxon>Fungi</taxon>
        <taxon>Dikarya</taxon>
        <taxon>Ascomycota</taxon>
        <taxon>Pezizomycotina</taxon>
        <taxon>Sordariomycetes</taxon>
        <taxon>Sordariomycetidae</taxon>
        <taxon>Sordariales</taxon>
        <taxon>Sordariaceae</taxon>
        <taxon>Sordaria</taxon>
    </lineage>
</organism>
<dbReference type="AlphaFoldDB" id="A0A8S8ZQJ4"/>
<protein>
    <recommendedName>
        <fullName evidence="1">Heterokaryon incompatibility domain-containing protein</fullName>
    </recommendedName>
</protein>
<dbReference type="VEuPathDB" id="FungiDB:SMAC_04711"/>
<accession>A0A8S8ZQJ4</accession>
<evidence type="ECO:0000313" key="3">
    <source>
        <dbReference type="Proteomes" id="UP000433876"/>
    </source>
</evidence>
<name>A0A8S8ZQJ4_SORMA</name>
<dbReference type="EMBL" id="NMPR01000058">
    <property type="protein sequence ID" value="KAA8632293.1"/>
    <property type="molecule type" value="Genomic_DNA"/>
</dbReference>
<sequence>MDSEGLFPEPSNRARLCTRCRKLDFFVPDFLVEDTWADLKETHNVCDFCALRWQVCIEQNLKNTQKITFVAINSMLHLNEHADPVMSICRAPGDQVFESKQESKRIKIGFPNLTASCSQHMGLMRQWLEYCDTRHHCKPQANSSVPTRVIDIGTEHEPTVRLCETKPGDSFRYIALSHCWGTEQHFLTTACNLEEHKRGIPIQTLPRTFQHAIQTTRQLGIQYLWIDSICIIQGDHGDFDKEAEKMELVFSSAYCVLAASSARSQQDGFLNPRKARKAVNLVKEGDARGGVYVSLFSDDFKEHVVNSPLSERGWVLQERALARRTIYFTEWQTYWECGDGIRCETLTLMNNNLISFLGDPNFPSKLSDGTSDRGEKIRFYEGLYKQYSRLTLSRDSDRPIAIAGLEKRLIHDLKSSGGFGVFDDERSLLPRSLLWQRGDEFPTLKKIESQVLPRVPTWSWMAYKGGVDYLDPPFGEVAWNISEIRGNWFGKGNRTELSAKTRLFRMTTTTTQDFDITWDIPKDIKPDVVRLKCIVVGVKMQRGVSAETKTHYVLIVRLREYSAGLATEETEIYERVGVGKMLGLYIDLDNSQPRDWVKIR</sequence>
<reference evidence="2 3" key="1">
    <citation type="submission" date="2017-07" db="EMBL/GenBank/DDBJ databases">
        <title>Genome sequence of the Sordaria macrospora wild type strain R19027.</title>
        <authorList>
            <person name="Nowrousian M."/>
            <person name="Teichert I."/>
            <person name="Kueck U."/>
        </authorList>
    </citation>
    <scope>NUCLEOTIDE SEQUENCE [LARGE SCALE GENOMIC DNA]</scope>
    <source>
        <strain evidence="2 3">R19027</strain>
        <tissue evidence="2">Mycelium</tissue>
    </source>
</reference>
<evidence type="ECO:0000313" key="2">
    <source>
        <dbReference type="EMBL" id="KAA8632293.1"/>
    </source>
</evidence>
<dbReference type="InterPro" id="IPR010730">
    <property type="entry name" value="HET"/>
</dbReference>
<comment type="caution">
    <text evidence="2">The sequence shown here is derived from an EMBL/GenBank/DDBJ whole genome shotgun (WGS) entry which is preliminary data.</text>
</comment>
<feature type="domain" description="Heterokaryon incompatibility" evidence="1">
    <location>
        <begin position="173"/>
        <end position="318"/>
    </location>
</feature>
<dbReference type="Pfam" id="PF06985">
    <property type="entry name" value="HET"/>
    <property type="match status" value="1"/>
</dbReference>
<dbReference type="VEuPathDB" id="FungiDB:SMAC_03485"/>
<evidence type="ECO:0000259" key="1">
    <source>
        <dbReference type="Pfam" id="PF06985"/>
    </source>
</evidence>
<proteinExistence type="predicted"/>
<dbReference type="PANTHER" id="PTHR33112:SF10">
    <property type="entry name" value="TOL"/>
    <property type="match status" value="1"/>
</dbReference>
<dbReference type="PANTHER" id="PTHR33112">
    <property type="entry name" value="DOMAIN PROTEIN, PUTATIVE-RELATED"/>
    <property type="match status" value="1"/>
</dbReference>